<keyword evidence="3" id="KW-1185">Reference proteome</keyword>
<dbReference type="AlphaFoldDB" id="A0A518G482"/>
<organism evidence="2 3">
    <name type="scientific">Aureliella helgolandensis</name>
    <dbReference type="NCBI Taxonomy" id="2527968"/>
    <lineage>
        <taxon>Bacteria</taxon>
        <taxon>Pseudomonadati</taxon>
        <taxon>Planctomycetota</taxon>
        <taxon>Planctomycetia</taxon>
        <taxon>Pirellulales</taxon>
        <taxon>Pirellulaceae</taxon>
        <taxon>Aureliella</taxon>
    </lineage>
</organism>
<evidence type="ECO:0000313" key="3">
    <source>
        <dbReference type="Proteomes" id="UP000318017"/>
    </source>
</evidence>
<dbReference type="Proteomes" id="UP000318017">
    <property type="component" value="Chromosome"/>
</dbReference>
<dbReference type="Gene3D" id="3.90.550.10">
    <property type="entry name" value="Spore Coat Polysaccharide Biosynthesis Protein SpsA, Chain A"/>
    <property type="match status" value="1"/>
</dbReference>
<dbReference type="InterPro" id="IPR050256">
    <property type="entry name" value="Glycosyltransferase_2"/>
</dbReference>
<keyword evidence="2" id="KW-0808">Transferase</keyword>
<dbReference type="InterPro" id="IPR029044">
    <property type="entry name" value="Nucleotide-diphossugar_trans"/>
</dbReference>
<name>A0A518G482_9BACT</name>
<keyword evidence="2" id="KW-0328">Glycosyltransferase</keyword>
<evidence type="ECO:0000313" key="2">
    <source>
        <dbReference type="EMBL" id="QDV23402.1"/>
    </source>
</evidence>
<sequence>MIMNLEANSSSQCRLPNSENDAMLRQTVVIIPARNEESSIGLVLADLPPVAIVIVVNNGSTDSTRSIAQQAGAFVVDEDMAGYGRACRRGLYALKTFINRSSRENRGAGEPVDSPRLSEPIRYVVFLDADYSDHPELLPELVKPIHQGRADFVLGSRLLGRREPGAMPVQSVLGNKLACFLIRIVWGGRYTDLGPFRAIALERLNILQMKDTNFGWTVEMQIKAVQHRLRTLEIPVPYRRRIGTSKISGTISGTFRAGYKILYTIGKYALLRSPGRLPS</sequence>
<accession>A0A518G482</accession>
<dbReference type="CDD" id="cd04179">
    <property type="entry name" value="DPM_DPG-synthase_like"/>
    <property type="match status" value="1"/>
</dbReference>
<evidence type="ECO:0000259" key="1">
    <source>
        <dbReference type="Pfam" id="PF00535"/>
    </source>
</evidence>
<dbReference type="PANTHER" id="PTHR48090:SF7">
    <property type="entry name" value="RFBJ PROTEIN"/>
    <property type="match status" value="1"/>
</dbReference>
<feature type="domain" description="Glycosyltransferase 2-like" evidence="1">
    <location>
        <begin position="123"/>
        <end position="171"/>
    </location>
</feature>
<gene>
    <name evidence="2" type="ORF">Q31a_17000</name>
</gene>
<proteinExistence type="predicted"/>
<dbReference type="Pfam" id="PF00535">
    <property type="entry name" value="Glycos_transf_2"/>
    <property type="match status" value="2"/>
</dbReference>
<dbReference type="PANTHER" id="PTHR48090">
    <property type="entry name" value="UNDECAPRENYL-PHOSPHATE 4-DEOXY-4-FORMAMIDO-L-ARABINOSE TRANSFERASE-RELATED"/>
    <property type="match status" value="1"/>
</dbReference>
<dbReference type="InterPro" id="IPR001173">
    <property type="entry name" value="Glyco_trans_2-like"/>
</dbReference>
<dbReference type="GO" id="GO:0047267">
    <property type="term" value="F:undecaprenyl-phosphate mannosyltransferase activity"/>
    <property type="evidence" value="ECO:0007669"/>
    <property type="project" value="UniProtKB-EC"/>
</dbReference>
<dbReference type="KEGG" id="ahel:Q31a_17000"/>
<dbReference type="SUPFAM" id="SSF53448">
    <property type="entry name" value="Nucleotide-diphospho-sugar transferases"/>
    <property type="match status" value="1"/>
</dbReference>
<protein>
    <submittedName>
        <fullName evidence="2">Undecaprenyl-phosphate mannosyltransferase</fullName>
        <ecNumber evidence="2">2.4.1.54</ecNumber>
    </submittedName>
</protein>
<reference evidence="2 3" key="1">
    <citation type="submission" date="2019-02" db="EMBL/GenBank/DDBJ databases">
        <title>Deep-cultivation of Planctomycetes and their phenomic and genomic characterization uncovers novel biology.</title>
        <authorList>
            <person name="Wiegand S."/>
            <person name="Jogler M."/>
            <person name="Boedeker C."/>
            <person name="Pinto D."/>
            <person name="Vollmers J."/>
            <person name="Rivas-Marin E."/>
            <person name="Kohn T."/>
            <person name="Peeters S.H."/>
            <person name="Heuer A."/>
            <person name="Rast P."/>
            <person name="Oberbeckmann S."/>
            <person name="Bunk B."/>
            <person name="Jeske O."/>
            <person name="Meyerdierks A."/>
            <person name="Storesund J.E."/>
            <person name="Kallscheuer N."/>
            <person name="Luecker S."/>
            <person name="Lage O.M."/>
            <person name="Pohl T."/>
            <person name="Merkel B.J."/>
            <person name="Hornburger P."/>
            <person name="Mueller R.-W."/>
            <person name="Bruemmer F."/>
            <person name="Labrenz M."/>
            <person name="Spormann A.M."/>
            <person name="Op den Camp H."/>
            <person name="Overmann J."/>
            <person name="Amann R."/>
            <person name="Jetten M.S.M."/>
            <person name="Mascher T."/>
            <person name="Medema M.H."/>
            <person name="Devos D.P."/>
            <person name="Kaster A.-K."/>
            <person name="Ovreas L."/>
            <person name="Rohde M."/>
            <person name="Galperin M.Y."/>
            <person name="Jogler C."/>
        </authorList>
    </citation>
    <scope>NUCLEOTIDE SEQUENCE [LARGE SCALE GENOMIC DNA]</scope>
    <source>
        <strain evidence="2 3">Q31a</strain>
    </source>
</reference>
<dbReference type="EC" id="2.4.1.54" evidence="2"/>
<feature type="domain" description="Glycosyltransferase 2-like" evidence="1">
    <location>
        <begin position="29"/>
        <end position="92"/>
    </location>
</feature>
<dbReference type="EMBL" id="CP036298">
    <property type="protein sequence ID" value="QDV23402.1"/>
    <property type="molecule type" value="Genomic_DNA"/>
</dbReference>